<feature type="compositionally biased region" description="Low complexity" evidence="5">
    <location>
        <begin position="555"/>
        <end position="569"/>
    </location>
</feature>
<evidence type="ECO:0000313" key="11">
    <source>
        <dbReference type="RefSeq" id="XP_019052397.1"/>
    </source>
</evidence>
<keyword evidence="7" id="KW-1185">Reference proteome</keyword>
<feature type="compositionally biased region" description="Polar residues" evidence="5">
    <location>
        <begin position="737"/>
        <end position="750"/>
    </location>
</feature>
<keyword evidence="3" id="KW-0862">Zinc</keyword>
<dbReference type="RefSeq" id="XP_010249830.1">
    <property type="nucleotide sequence ID" value="XM_010251528.2"/>
</dbReference>
<feature type="compositionally biased region" description="Basic and acidic residues" evidence="5">
    <location>
        <begin position="128"/>
        <end position="150"/>
    </location>
</feature>
<evidence type="ECO:0000313" key="10">
    <source>
        <dbReference type="RefSeq" id="XP_010249831.1"/>
    </source>
</evidence>
<dbReference type="Gene3D" id="1.10.220.150">
    <property type="entry name" value="Arf GTPase activating protein"/>
    <property type="match status" value="1"/>
</dbReference>
<dbReference type="FunFam" id="1.10.220.150:FF:000005">
    <property type="entry name" value="Arf-GAP domain and FG repeat-containing protein 1"/>
    <property type="match status" value="1"/>
</dbReference>
<accession>A0A1U7ZEN2</accession>
<dbReference type="GO" id="GO:0008270">
    <property type="term" value="F:zinc ion binding"/>
    <property type="evidence" value="ECO:0007669"/>
    <property type="project" value="UniProtKB-KW"/>
</dbReference>
<feature type="compositionally biased region" description="Basic and acidic residues" evidence="5">
    <location>
        <begin position="571"/>
        <end position="582"/>
    </location>
</feature>
<feature type="compositionally biased region" description="Low complexity" evidence="5">
    <location>
        <begin position="340"/>
        <end position="357"/>
    </location>
</feature>
<dbReference type="GeneID" id="104592262"/>
<dbReference type="PROSITE" id="PS50115">
    <property type="entry name" value="ARFGAP"/>
    <property type="match status" value="1"/>
</dbReference>
<protein>
    <submittedName>
        <fullName evidence="8 9">Probable ADP-ribosylation factor GTPase-activating protein AGD14 isoform X1</fullName>
    </submittedName>
</protein>
<feature type="region of interest" description="Disordered" evidence="5">
    <location>
        <begin position="737"/>
        <end position="758"/>
    </location>
</feature>
<dbReference type="RefSeq" id="XP_010249829.1">
    <property type="nucleotide sequence ID" value="XM_010251527.2"/>
</dbReference>
<dbReference type="Proteomes" id="UP000189703">
    <property type="component" value="Unplaced"/>
</dbReference>
<feature type="region of interest" description="Disordered" evidence="5">
    <location>
        <begin position="270"/>
        <end position="309"/>
    </location>
</feature>
<sequence length="758" mass="82350">MANRVKEDEKNERIIRGLLKLPENRRCINCNSLGPQYVCTSFWTFVCTTCSGIHREFTHRVKSVSMAKFTSQEVSALQAGGNQRAKEIYFKEWDPQRQSIPDSSNVDRLRDFIKHVYVDRRYTGEPSIDKSRRVKSGEREDSYENRRVDTNRGGSRSPPYEDVYERRYGERPSPVGRNDERNYRYNYDERRSPGFDQEGQRYGDYRRSPVRFEVVDDRRRDDRFGNRRFEERRFPDVEARLEGRSSNRQKGLDVSSPPIVRPVREILGEDVPPLRVGETPKANGNRTADGSLHPQRTASSSSLASVDGNSVELKRANSGSLIDFNADLVPLDVAVAVSPTQAQSTTSPTSQTVTQPPLISSTDDNWASFDFATQEKVSQPPSNVDTLESVFSQLSAPAAPPLGNIPTLPSSGAGPKTVPVGNMFPVSAGNPVASLGQTTTSPSGGSPAAVSVDDLSMLSVSGSAPTAAPGGMTSMFTPIGGQWPGMQQHQPSLFTANDSQSTVQQLVRSVSEVSNNQPWSSSLVRTSTLPNMPSVQSNAPVPLTGAHTLQPSQAPSTQDTSSVVTSQPSHVETKSSGRKELPEDLFTTTYSSVPAPVSGWQTAPPRGMAYGMQYPTAMSVSTFPHLLKSTNPFDLNDDTSVVQAPRPMFPSMSSLQGALPHMAPPSGLLRTTSLGSLGTPPRWVPPQSQSYAAATLPSTYMGQQAPNNMLPFGHQGVGGFSSDGAGFSTLSKDQLMTGTYSQPARQNSFPSVGGNPFG</sequence>
<dbReference type="OMA" id="PMPHASH"/>
<dbReference type="OrthoDB" id="6036at2759"/>
<organism evidence="7 10">
    <name type="scientific">Nelumbo nucifera</name>
    <name type="common">Sacred lotus</name>
    <dbReference type="NCBI Taxonomy" id="4432"/>
    <lineage>
        <taxon>Eukaryota</taxon>
        <taxon>Viridiplantae</taxon>
        <taxon>Streptophyta</taxon>
        <taxon>Embryophyta</taxon>
        <taxon>Tracheophyta</taxon>
        <taxon>Spermatophyta</taxon>
        <taxon>Magnoliopsida</taxon>
        <taxon>Proteales</taxon>
        <taxon>Nelumbonaceae</taxon>
        <taxon>Nelumbo</taxon>
    </lineage>
</organism>
<dbReference type="InterPro" id="IPR001164">
    <property type="entry name" value="ArfGAP_dom"/>
</dbReference>
<feature type="region of interest" description="Disordered" evidence="5">
    <location>
        <begin position="128"/>
        <end position="204"/>
    </location>
</feature>
<dbReference type="GO" id="GO:0005096">
    <property type="term" value="F:GTPase activator activity"/>
    <property type="evidence" value="ECO:0007669"/>
    <property type="project" value="InterPro"/>
</dbReference>
<evidence type="ECO:0000256" key="1">
    <source>
        <dbReference type="ARBA" id="ARBA00022723"/>
    </source>
</evidence>
<dbReference type="PRINTS" id="PR00405">
    <property type="entry name" value="REVINTRACTNG"/>
</dbReference>
<dbReference type="eggNOG" id="KOG0702">
    <property type="taxonomic scope" value="Eukaryota"/>
</dbReference>
<feature type="region of interest" description="Disordered" evidence="5">
    <location>
        <begin position="340"/>
        <end position="361"/>
    </location>
</feature>
<dbReference type="RefSeq" id="XP_010249831.1">
    <property type="nucleotide sequence ID" value="XM_010251529.2"/>
</dbReference>
<feature type="compositionally biased region" description="Polar residues" evidence="5">
    <location>
        <begin position="511"/>
        <end position="539"/>
    </location>
</feature>
<evidence type="ECO:0000313" key="9">
    <source>
        <dbReference type="RefSeq" id="XP_010249830.1"/>
    </source>
</evidence>
<gene>
    <name evidence="8 9 10 11" type="primary">LOC104592262</name>
</gene>
<evidence type="ECO:0000313" key="8">
    <source>
        <dbReference type="RefSeq" id="XP_010249829.1"/>
    </source>
</evidence>
<dbReference type="RefSeq" id="XP_019052397.1">
    <property type="nucleotide sequence ID" value="XM_019196852.1"/>
</dbReference>
<dbReference type="InterPro" id="IPR038508">
    <property type="entry name" value="ArfGAP_dom_sf"/>
</dbReference>
<evidence type="ECO:0000256" key="5">
    <source>
        <dbReference type="SAM" id="MobiDB-lite"/>
    </source>
</evidence>
<proteinExistence type="predicted"/>
<keyword evidence="1" id="KW-0479">Metal-binding</keyword>
<dbReference type="InterPro" id="IPR037278">
    <property type="entry name" value="ARFGAP/RecO"/>
</dbReference>
<dbReference type="InterPro" id="IPR044820">
    <property type="entry name" value="AGD14-like"/>
</dbReference>
<feature type="compositionally biased region" description="Basic and acidic residues" evidence="5">
    <location>
        <begin position="177"/>
        <end position="204"/>
    </location>
</feature>
<dbReference type="KEGG" id="nnu:104592262"/>
<feature type="domain" description="Arf-GAP" evidence="6">
    <location>
        <begin position="12"/>
        <end position="130"/>
    </location>
</feature>
<evidence type="ECO:0000256" key="3">
    <source>
        <dbReference type="ARBA" id="ARBA00022833"/>
    </source>
</evidence>
<feature type="compositionally biased region" description="Polar residues" evidence="5">
    <location>
        <begin position="282"/>
        <end position="308"/>
    </location>
</feature>
<dbReference type="SUPFAM" id="SSF57863">
    <property type="entry name" value="ArfGap/RecO-like zinc finger"/>
    <property type="match status" value="1"/>
</dbReference>
<feature type="region of interest" description="Disordered" evidence="5">
    <location>
        <begin position="511"/>
        <end position="582"/>
    </location>
</feature>
<dbReference type="PANTHER" id="PTHR46085:SF3">
    <property type="entry name" value="ARF GTPASE ACTIVATING PROTEIN"/>
    <property type="match status" value="1"/>
</dbReference>
<reference evidence="8 9" key="1">
    <citation type="submission" date="2025-04" db="UniProtKB">
        <authorList>
            <consortium name="RefSeq"/>
        </authorList>
    </citation>
    <scope>IDENTIFICATION</scope>
</reference>
<name>A0A1U7ZEN2_NELNU</name>
<keyword evidence="2 4" id="KW-0863">Zinc-finger</keyword>
<evidence type="ECO:0000256" key="2">
    <source>
        <dbReference type="ARBA" id="ARBA00022771"/>
    </source>
</evidence>
<dbReference type="PANTHER" id="PTHR46085">
    <property type="entry name" value="ARFGAP/RECO-RELATED"/>
    <property type="match status" value="1"/>
</dbReference>
<dbReference type="Pfam" id="PF01412">
    <property type="entry name" value="ArfGap"/>
    <property type="match status" value="1"/>
</dbReference>
<dbReference type="AlphaFoldDB" id="A0A1U7ZEN2"/>
<dbReference type="CDD" id="cd08838">
    <property type="entry name" value="ArfGap_AGFG"/>
    <property type="match status" value="1"/>
</dbReference>
<evidence type="ECO:0000313" key="7">
    <source>
        <dbReference type="Proteomes" id="UP000189703"/>
    </source>
</evidence>
<evidence type="ECO:0000259" key="6">
    <source>
        <dbReference type="PROSITE" id="PS50115"/>
    </source>
</evidence>
<dbReference type="SMART" id="SM00105">
    <property type="entry name" value="ArfGap"/>
    <property type="match status" value="1"/>
</dbReference>
<evidence type="ECO:0000256" key="4">
    <source>
        <dbReference type="PROSITE-ProRule" id="PRU00288"/>
    </source>
</evidence>
<dbReference type="STRING" id="4432.A0A1U7ZEN2"/>